<dbReference type="Gene3D" id="3.30.200.20">
    <property type="entry name" value="Phosphorylase Kinase, domain 1"/>
    <property type="match status" value="1"/>
</dbReference>
<evidence type="ECO:0000313" key="3">
    <source>
        <dbReference type="Proteomes" id="UP001500831"/>
    </source>
</evidence>
<gene>
    <name evidence="2" type="ORF">GCM10010517_28180</name>
</gene>
<dbReference type="Proteomes" id="UP001500831">
    <property type="component" value="Unassembled WGS sequence"/>
</dbReference>
<feature type="domain" description="Aminoglycoside phosphotransferase" evidence="1">
    <location>
        <begin position="31"/>
        <end position="253"/>
    </location>
</feature>
<evidence type="ECO:0000313" key="2">
    <source>
        <dbReference type="EMBL" id="GAA2868413.1"/>
    </source>
</evidence>
<dbReference type="InterPro" id="IPR002575">
    <property type="entry name" value="Aminoglycoside_PTrfase"/>
</dbReference>
<dbReference type="InterPro" id="IPR011009">
    <property type="entry name" value="Kinase-like_dom_sf"/>
</dbReference>
<dbReference type="Pfam" id="PF01636">
    <property type="entry name" value="APH"/>
    <property type="match status" value="1"/>
</dbReference>
<dbReference type="PANTHER" id="PTHR21310:SF42">
    <property type="entry name" value="BIFUNCTIONAL AAC_APH"/>
    <property type="match status" value="1"/>
</dbReference>
<dbReference type="InterPro" id="IPR051678">
    <property type="entry name" value="AGP_Transferase"/>
</dbReference>
<accession>A0ABP6ICA1</accession>
<dbReference type="Gene3D" id="3.90.1200.10">
    <property type="match status" value="1"/>
</dbReference>
<name>A0ABP6ICA1_9ACTN</name>
<keyword evidence="3" id="KW-1185">Reference proteome</keyword>
<dbReference type="RefSeq" id="WP_344971277.1">
    <property type="nucleotide sequence ID" value="NZ_BAAAVI010000017.1"/>
</dbReference>
<sequence>MIRSVSLPEDWEPRVRSALGGVLPGSHDAPLRPLGAGLDNVTVLLDGSIVLRLPKNDDGAESVERESRLLPELVLDLAIPRFLFTAPNPLGPGSFCGYALVPGEVLPPERWRARGLLDLPGPVEQVAGALDAVHAFPAEKAGGLGTPVWDLRGDFAADLSPVREEVLPKLTPGEGRTLLDAWEGYLADDANFAYRPTLTHGDMSLDHLLVTGDMITGLIDFGDAEIGDPDYDLSYLWAEAGPGFVRRVQARRGLPFTGRLARKLGFWSLADPARDVLFGLENGEPGLVDDALDTLRARLTAGAGDEHGRGRTTR</sequence>
<protein>
    <recommendedName>
        <fullName evidence="1">Aminoglycoside phosphotransferase domain-containing protein</fullName>
    </recommendedName>
</protein>
<dbReference type="SUPFAM" id="SSF56112">
    <property type="entry name" value="Protein kinase-like (PK-like)"/>
    <property type="match status" value="1"/>
</dbReference>
<dbReference type="EMBL" id="BAAAVI010000017">
    <property type="protein sequence ID" value="GAA2868413.1"/>
    <property type="molecule type" value="Genomic_DNA"/>
</dbReference>
<evidence type="ECO:0000259" key="1">
    <source>
        <dbReference type="Pfam" id="PF01636"/>
    </source>
</evidence>
<organism evidence="2 3">
    <name type="scientific">Streptosporangium fragile</name>
    <dbReference type="NCBI Taxonomy" id="46186"/>
    <lineage>
        <taxon>Bacteria</taxon>
        <taxon>Bacillati</taxon>
        <taxon>Actinomycetota</taxon>
        <taxon>Actinomycetes</taxon>
        <taxon>Streptosporangiales</taxon>
        <taxon>Streptosporangiaceae</taxon>
        <taxon>Streptosporangium</taxon>
    </lineage>
</organism>
<dbReference type="PANTHER" id="PTHR21310">
    <property type="entry name" value="AMINOGLYCOSIDE PHOSPHOTRANSFERASE-RELATED-RELATED"/>
    <property type="match status" value="1"/>
</dbReference>
<proteinExistence type="predicted"/>
<reference evidence="3" key="1">
    <citation type="journal article" date="2019" name="Int. J. Syst. Evol. Microbiol.">
        <title>The Global Catalogue of Microorganisms (GCM) 10K type strain sequencing project: providing services to taxonomists for standard genome sequencing and annotation.</title>
        <authorList>
            <consortium name="The Broad Institute Genomics Platform"/>
            <consortium name="The Broad Institute Genome Sequencing Center for Infectious Disease"/>
            <person name="Wu L."/>
            <person name="Ma J."/>
        </authorList>
    </citation>
    <scope>NUCLEOTIDE SEQUENCE [LARGE SCALE GENOMIC DNA]</scope>
    <source>
        <strain evidence="3">JCM 6242</strain>
    </source>
</reference>
<comment type="caution">
    <text evidence="2">The sequence shown here is derived from an EMBL/GenBank/DDBJ whole genome shotgun (WGS) entry which is preliminary data.</text>
</comment>